<comment type="caution">
    <text evidence="11">The sequence shown here is derived from an EMBL/GenBank/DDBJ whole genome shotgun (WGS) entry which is preliminary data.</text>
</comment>
<keyword evidence="6" id="KW-0378">Hydrolase</keyword>
<dbReference type="InterPro" id="IPR005273">
    <property type="entry name" value="Ura-DNA_glyco_family4"/>
</dbReference>
<gene>
    <name evidence="11" type="ORF">LMG27198_01580</name>
</gene>
<dbReference type="GO" id="GO:0006281">
    <property type="term" value="P:DNA repair"/>
    <property type="evidence" value="ECO:0007669"/>
    <property type="project" value="UniProtKB-KW"/>
</dbReference>
<proteinExistence type="inferred from homology"/>
<dbReference type="Proteomes" id="UP001144323">
    <property type="component" value="Unassembled WGS sequence"/>
</dbReference>
<protein>
    <recommendedName>
        <fullName evidence="2">Type-4 uracil-DNA glycosylase</fullName>
    </recommendedName>
</protein>
<evidence type="ECO:0000256" key="5">
    <source>
        <dbReference type="ARBA" id="ARBA00022763"/>
    </source>
</evidence>
<keyword evidence="4" id="KW-0479">Metal-binding</keyword>
<evidence type="ECO:0000256" key="9">
    <source>
        <dbReference type="ARBA" id="ARBA00023204"/>
    </source>
</evidence>
<dbReference type="PANTHER" id="PTHR33693:SF9">
    <property type="entry name" value="TYPE-4 URACIL-DNA GLYCOSYLASE"/>
    <property type="match status" value="1"/>
</dbReference>
<keyword evidence="8" id="KW-0411">Iron-sulfur</keyword>
<keyword evidence="12" id="KW-1185">Reference proteome</keyword>
<evidence type="ECO:0000256" key="6">
    <source>
        <dbReference type="ARBA" id="ARBA00022801"/>
    </source>
</evidence>
<comment type="similarity">
    <text evidence="1">Belongs to the uracil-DNA glycosylase (UDG) superfamily. Type 4 (UDGa) family.</text>
</comment>
<dbReference type="CDD" id="cd10030">
    <property type="entry name" value="UDG-F4_TTUDGA_SPO1dp_like"/>
    <property type="match status" value="1"/>
</dbReference>
<organism evidence="11 12">
    <name type="scientific">Methylocystis echinoides</name>
    <dbReference type="NCBI Taxonomy" id="29468"/>
    <lineage>
        <taxon>Bacteria</taxon>
        <taxon>Pseudomonadati</taxon>
        <taxon>Pseudomonadota</taxon>
        <taxon>Alphaproteobacteria</taxon>
        <taxon>Hyphomicrobiales</taxon>
        <taxon>Methylocystaceae</taxon>
        <taxon>Methylocystis</taxon>
    </lineage>
</organism>
<dbReference type="NCBIfam" id="TIGR00758">
    <property type="entry name" value="UDG_fam4"/>
    <property type="match status" value="1"/>
</dbReference>
<evidence type="ECO:0000256" key="8">
    <source>
        <dbReference type="ARBA" id="ARBA00023014"/>
    </source>
</evidence>
<dbReference type="AlphaFoldDB" id="A0A9W6GQJ0"/>
<evidence type="ECO:0000256" key="4">
    <source>
        <dbReference type="ARBA" id="ARBA00022723"/>
    </source>
</evidence>
<reference evidence="11" key="1">
    <citation type="journal article" date="2023" name="Int. J. Syst. Evol. Microbiol.">
        <title>Methylocystis iwaonis sp. nov., a type II methane-oxidizing bacterium from surface soil of a rice paddy field in Japan, and emended description of the genus Methylocystis (ex Whittenbury et al. 1970) Bowman et al. 1993.</title>
        <authorList>
            <person name="Kaise H."/>
            <person name="Sawadogo J.B."/>
            <person name="Alam M.S."/>
            <person name="Ueno C."/>
            <person name="Dianou D."/>
            <person name="Shinjo R."/>
            <person name="Asakawa S."/>
        </authorList>
    </citation>
    <scope>NUCLEOTIDE SEQUENCE</scope>
    <source>
        <strain evidence="11">LMG27198</strain>
    </source>
</reference>
<dbReference type="GO" id="GO:0051539">
    <property type="term" value="F:4 iron, 4 sulfur cluster binding"/>
    <property type="evidence" value="ECO:0007669"/>
    <property type="project" value="UniProtKB-KW"/>
</dbReference>
<dbReference type="EMBL" id="BSEC01000001">
    <property type="protein sequence ID" value="GLI91166.1"/>
    <property type="molecule type" value="Genomic_DNA"/>
</dbReference>
<keyword evidence="5" id="KW-0227">DNA damage</keyword>
<dbReference type="PANTHER" id="PTHR33693">
    <property type="entry name" value="TYPE-5 URACIL-DNA GLYCOSYLASE"/>
    <property type="match status" value="1"/>
</dbReference>
<feature type="domain" description="Uracil-DNA glycosylase-like" evidence="10">
    <location>
        <begin position="36"/>
        <end position="192"/>
    </location>
</feature>
<dbReference type="GO" id="GO:0046872">
    <property type="term" value="F:metal ion binding"/>
    <property type="evidence" value="ECO:0007669"/>
    <property type="project" value="UniProtKB-KW"/>
</dbReference>
<evidence type="ECO:0000256" key="1">
    <source>
        <dbReference type="ARBA" id="ARBA00006521"/>
    </source>
</evidence>
<dbReference type="SMART" id="SM00986">
    <property type="entry name" value="UDG"/>
    <property type="match status" value="1"/>
</dbReference>
<accession>A0A9W6GQJ0</accession>
<dbReference type="InterPro" id="IPR036895">
    <property type="entry name" value="Uracil-DNA_glycosylase-like_sf"/>
</dbReference>
<keyword evidence="9" id="KW-0234">DNA repair</keyword>
<keyword evidence="3" id="KW-0004">4Fe-4S</keyword>
<dbReference type="InterPro" id="IPR051536">
    <property type="entry name" value="UDG_Type-4/5"/>
</dbReference>
<dbReference type="SMART" id="SM00987">
    <property type="entry name" value="UreE_C"/>
    <property type="match status" value="1"/>
</dbReference>
<evidence type="ECO:0000256" key="3">
    <source>
        <dbReference type="ARBA" id="ARBA00022485"/>
    </source>
</evidence>
<name>A0A9W6GQJ0_9HYPH</name>
<keyword evidence="7" id="KW-0408">Iron</keyword>
<dbReference type="NCBIfam" id="TIGR03914">
    <property type="entry name" value="UDG_fam_dom"/>
    <property type="match status" value="1"/>
</dbReference>
<evidence type="ECO:0000256" key="7">
    <source>
        <dbReference type="ARBA" id="ARBA00023004"/>
    </source>
</evidence>
<dbReference type="GO" id="GO:0097506">
    <property type="term" value="F:deaminated base DNA N-glycosylase activity"/>
    <property type="evidence" value="ECO:0007669"/>
    <property type="project" value="UniProtKB-ARBA"/>
</dbReference>
<sequence>MRFPFMSEFLTLAGLAAEEEICTRCTLYRDATQAVPGEGPRGARVMLVGEQPGDAEDLSGRPFVGPAGRLLVKALAKVGLPREECFVTNAVKHFKFEPRGKRRLHKKPDAGEIDACRWWLDHERAIVRPGIVVALGASAIRGVLGRAEAVSRLRGTLLDLDAQTKFLATIHPSFLLRLTEEADKREQWARFLGDLGIAAEWTRAGDIVHAQENFDALRGARGRDTGPR</sequence>
<evidence type="ECO:0000259" key="10">
    <source>
        <dbReference type="SMART" id="SM00986"/>
    </source>
</evidence>
<dbReference type="SUPFAM" id="SSF52141">
    <property type="entry name" value="Uracil-DNA glycosylase-like"/>
    <property type="match status" value="1"/>
</dbReference>
<dbReference type="Pfam" id="PF03167">
    <property type="entry name" value="UDG"/>
    <property type="match status" value="1"/>
</dbReference>
<evidence type="ECO:0000313" key="12">
    <source>
        <dbReference type="Proteomes" id="UP001144323"/>
    </source>
</evidence>
<dbReference type="InterPro" id="IPR005122">
    <property type="entry name" value="Uracil-DNA_glycosylase-like"/>
</dbReference>
<evidence type="ECO:0000256" key="2">
    <source>
        <dbReference type="ARBA" id="ARBA00019403"/>
    </source>
</evidence>
<evidence type="ECO:0000313" key="11">
    <source>
        <dbReference type="EMBL" id="GLI91166.1"/>
    </source>
</evidence>
<dbReference type="Gene3D" id="3.40.470.10">
    <property type="entry name" value="Uracil-DNA glycosylase-like domain"/>
    <property type="match status" value="1"/>
</dbReference>